<dbReference type="PANTHER" id="PTHR47789">
    <property type="entry name" value="LAS SEVENTEEN-BINDING PROTEIN 5"/>
    <property type="match status" value="1"/>
</dbReference>
<feature type="compositionally biased region" description="Basic and acidic residues" evidence="1">
    <location>
        <begin position="31"/>
        <end position="44"/>
    </location>
</feature>
<feature type="compositionally biased region" description="Low complexity" evidence="1">
    <location>
        <begin position="52"/>
        <end position="62"/>
    </location>
</feature>
<feature type="compositionally biased region" description="Basic and acidic residues" evidence="1">
    <location>
        <begin position="8"/>
        <end position="24"/>
    </location>
</feature>
<proteinExistence type="predicted"/>
<dbReference type="EMBL" id="JBBXMP010000024">
    <property type="protein sequence ID" value="KAL0067686.1"/>
    <property type="molecule type" value="Genomic_DNA"/>
</dbReference>
<feature type="region of interest" description="Disordered" evidence="1">
    <location>
        <begin position="1"/>
        <end position="106"/>
    </location>
</feature>
<protein>
    <submittedName>
        <fullName evidence="2">Uncharacterized protein</fullName>
    </submittedName>
</protein>
<name>A0ABR3A118_9AGAR</name>
<dbReference type="PANTHER" id="PTHR47789:SF2">
    <property type="entry name" value="VHS DOMAIN-CONTAINING PROTEIN"/>
    <property type="match status" value="1"/>
</dbReference>
<sequence>MDSFELGSDTKKHIGRTERRERQHNVMGEAGYRDPVPRLEESPEHSPPPSDIYPSSSPSGPSLNVEEEEDVSVLVGKLSLQDPNTSDSESPRQRSASPPIISMQEDMKRMFEECEIGRSSAISLAQALSAPVPEAPEEKRKWRSFLKEYYSRCLSSREIISSQIQWATATAHHSRRADPEGLDNTQEEELLADLLAVNETLGSVLERYDSTPEI</sequence>
<comment type="caution">
    <text evidence="2">The sequence shown here is derived from an EMBL/GenBank/DDBJ whole genome shotgun (WGS) entry which is preliminary data.</text>
</comment>
<reference evidence="2 3" key="1">
    <citation type="submission" date="2024-05" db="EMBL/GenBank/DDBJ databases">
        <title>A draft genome resource for the thread blight pathogen Marasmius tenuissimus strain MS-2.</title>
        <authorList>
            <person name="Yulfo-Soto G.E."/>
            <person name="Baruah I.K."/>
            <person name="Amoako-Attah I."/>
            <person name="Bukari Y."/>
            <person name="Meinhardt L.W."/>
            <person name="Bailey B.A."/>
            <person name="Cohen S.P."/>
        </authorList>
    </citation>
    <scope>NUCLEOTIDE SEQUENCE [LARGE SCALE GENOMIC DNA]</scope>
    <source>
        <strain evidence="2 3">MS-2</strain>
    </source>
</reference>
<dbReference type="InterPro" id="IPR038425">
    <property type="entry name" value="GAT_sf"/>
</dbReference>
<feature type="compositionally biased region" description="Polar residues" evidence="1">
    <location>
        <begin position="81"/>
        <end position="96"/>
    </location>
</feature>
<keyword evidence="3" id="KW-1185">Reference proteome</keyword>
<dbReference type="Gene3D" id="1.20.58.160">
    <property type="match status" value="1"/>
</dbReference>
<dbReference type="InterPro" id="IPR045007">
    <property type="entry name" value="LSB5"/>
</dbReference>
<evidence type="ECO:0000313" key="3">
    <source>
        <dbReference type="Proteomes" id="UP001437256"/>
    </source>
</evidence>
<evidence type="ECO:0000256" key="1">
    <source>
        <dbReference type="SAM" id="MobiDB-lite"/>
    </source>
</evidence>
<evidence type="ECO:0000313" key="2">
    <source>
        <dbReference type="EMBL" id="KAL0067686.1"/>
    </source>
</evidence>
<organism evidence="2 3">
    <name type="scientific">Marasmius tenuissimus</name>
    <dbReference type="NCBI Taxonomy" id="585030"/>
    <lineage>
        <taxon>Eukaryota</taxon>
        <taxon>Fungi</taxon>
        <taxon>Dikarya</taxon>
        <taxon>Basidiomycota</taxon>
        <taxon>Agaricomycotina</taxon>
        <taxon>Agaricomycetes</taxon>
        <taxon>Agaricomycetidae</taxon>
        <taxon>Agaricales</taxon>
        <taxon>Marasmiineae</taxon>
        <taxon>Marasmiaceae</taxon>
        <taxon>Marasmius</taxon>
    </lineage>
</organism>
<dbReference type="Proteomes" id="UP001437256">
    <property type="component" value="Unassembled WGS sequence"/>
</dbReference>
<dbReference type="SUPFAM" id="SSF89009">
    <property type="entry name" value="GAT-like domain"/>
    <property type="match status" value="1"/>
</dbReference>
<accession>A0ABR3A118</accession>
<gene>
    <name evidence="2" type="ORF">AAF712_005401</name>
</gene>